<evidence type="ECO:0000313" key="1">
    <source>
        <dbReference type="EMBL" id="QQP36272.1"/>
    </source>
</evidence>
<name>A0A7T8GR86_CALRO</name>
<sequence>MKNSIFHAKKRVYDSSGDLTDCHDSKDPADIQNYLQNGDIPETIQYFRRSHRTR</sequence>
<feature type="non-terminal residue" evidence="1">
    <location>
        <position position="54"/>
    </location>
</feature>
<gene>
    <name evidence="1" type="ORF">FKW44_021319</name>
</gene>
<protein>
    <submittedName>
        <fullName evidence="1">Uncharacterized protein</fullName>
    </submittedName>
</protein>
<evidence type="ECO:0000313" key="2">
    <source>
        <dbReference type="Proteomes" id="UP000595437"/>
    </source>
</evidence>
<reference evidence="2" key="1">
    <citation type="submission" date="2021-01" db="EMBL/GenBank/DDBJ databases">
        <title>Caligus Genome Assembly.</title>
        <authorList>
            <person name="Gallardo-Escarate C."/>
        </authorList>
    </citation>
    <scope>NUCLEOTIDE SEQUENCE [LARGE SCALE GENOMIC DNA]</scope>
</reference>
<dbReference type="Proteomes" id="UP000595437">
    <property type="component" value="Chromosome 15"/>
</dbReference>
<dbReference type="AlphaFoldDB" id="A0A7T8GR86"/>
<keyword evidence="2" id="KW-1185">Reference proteome</keyword>
<accession>A0A7T8GR86</accession>
<organism evidence="1 2">
    <name type="scientific">Caligus rogercresseyi</name>
    <name type="common">Sea louse</name>
    <dbReference type="NCBI Taxonomy" id="217165"/>
    <lineage>
        <taxon>Eukaryota</taxon>
        <taxon>Metazoa</taxon>
        <taxon>Ecdysozoa</taxon>
        <taxon>Arthropoda</taxon>
        <taxon>Crustacea</taxon>
        <taxon>Multicrustacea</taxon>
        <taxon>Hexanauplia</taxon>
        <taxon>Copepoda</taxon>
        <taxon>Siphonostomatoida</taxon>
        <taxon>Caligidae</taxon>
        <taxon>Caligus</taxon>
    </lineage>
</organism>
<proteinExistence type="predicted"/>
<dbReference type="EMBL" id="CP045904">
    <property type="protein sequence ID" value="QQP36272.1"/>
    <property type="molecule type" value="Genomic_DNA"/>
</dbReference>